<dbReference type="STRING" id="50990.A0A4Y7PK41"/>
<feature type="non-terminal residue" evidence="1">
    <location>
        <position position="1"/>
    </location>
</feature>
<name>A0A4Y7PK41_9AGAM</name>
<reference evidence="1 2" key="1">
    <citation type="submission" date="2018-06" db="EMBL/GenBank/DDBJ databases">
        <title>A transcriptomic atlas of mushroom development highlights an independent origin of complex multicellularity.</title>
        <authorList>
            <consortium name="DOE Joint Genome Institute"/>
            <person name="Krizsan K."/>
            <person name="Almasi E."/>
            <person name="Merenyi Z."/>
            <person name="Sahu N."/>
            <person name="Viragh M."/>
            <person name="Koszo T."/>
            <person name="Mondo S."/>
            <person name="Kiss B."/>
            <person name="Balint B."/>
            <person name="Kues U."/>
            <person name="Barry K."/>
            <person name="Hegedus J.C."/>
            <person name="Henrissat B."/>
            <person name="Johnson J."/>
            <person name="Lipzen A."/>
            <person name="Ohm R."/>
            <person name="Nagy I."/>
            <person name="Pangilinan J."/>
            <person name="Yan J."/>
            <person name="Xiong Y."/>
            <person name="Grigoriev I.V."/>
            <person name="Hibbett D.S."/>
            <person name="Nagy L.G."/>
        </authorList>
    </citation>
    <scope>NUCLEOTIDE SEQUENCE [LARGE SCALE GENOMIC DNA]</scope>
    <source>
        <strain evidence="1 2">SZMC22713</strain>
    </source>
</reference>
<dbReference type="VEuPathDB" id="FungiDB:BD410DRAFT_733605"/>
<gene>
    <name evidence="1" type="ORF">BD410DRAFT_733605</name>
</gene>
<proteinExistence type="predicted"/>
<keyword evidence="2" id="KW-1185">Reference proteome</keyword>
<dbReference type="Proteomes" id="UP000294933">
    <property type="component" value="Unassembled WGS sequence"/>
</dbReference>
<dbReference type="EMBL" id="ML170307">
    <property type="protein sequence ID" value="TDL14800.1"/>
    <property type="molecule type" value="Genomic_DNA"/>
</dbReference>
<protein>
    <submittedName>
        <fullName evidence="1">Uncharacterized protein</fullName>
    </submittedName>
</protein>
<dbReference type="OrthoDB" id="2985014at2759"/>
<accession>A0A4Y7PK41</accession>
<evidence type="ECO:0000313" key="1">
    <source>
        <dbReference type="EMBL" id="TDL14800.1"/>
    </source>
</evidence>
<dbReference type="AlphaFoldDB" id="A0A4Y7PK41"/>
<evidence type="ECO:0000313" key="2">
    <source>
        <dbReference type="Proteomes" id="UP000294933"/>
    </source>
</evidence>
<sequence>AFVWDSKCGPGYQRSMLIGIVAIVMNAQCALGRLCSLHNKLLLEENRQLETAELAELKEGNREHVRETARLEGITFNAGLERRRGFGYLY</sequence>
<organism evidence="1 2">
    <name type="scientific">Rickenella mellea</name>
    <dbReference type="NCBI Taxonomy" id="50990"/>
    <lineage>
        <taxon>Eukaryota</taxon>
        <taxon>Fungi</taxon>
        <taxon>Dikarya</taxon>
        <taxon>Basidiomycota</taxon>
        <taxon>Agaricomycotina</taxon>
        <taxon>Agaricomycetes</taxon>
        <taxon>Hymenochaetales</taxon>
        <taxon>Rickenellaceae</taxon>
        <taxon>Rickenella</taxon>
    </lineage>
</organism>